<comment type="subcellular location">
    <subcellularLocation>
        <location evidence="1">Cell membrane</location>
        <topology evidence="1">Multi-pass membrane protein</topology>
    </subcellularLocation>
</comment>
<dbReference type="RefSeq" id="WP_386143672.1">
    <property type="nucleotide sequence ID" value="NZ_JBHMCG010000040.1"/>
</dbReference>
<sequence>MSIQTAPDMSTRSAPGAGVRRLPRLGRSTEATLAVVSVLAYAGLVAGSHGGLLHGNAVRGVLVYLTVPILIGLAQLVVLAVGQMNLSVGALGGFLSVSIGALMADHGVPTGVAVAIALAGGAAIGAANGLLVVTTRINGFIVTLAAMTILGGLQYKVAGTRTIDLPESSLSRLGSASVLNVPVIFLIALATAAILAFFLRRATAGRRLLASGGNPLAARLSGISNDRSLILAHSISGLVVGIAAVLTAASAPGVNTSIGADWLLPSFAAPIIGGAALAGGAISVLGTVLAAFVVRLVDVARAQYSLDPSWVNFTVGAVVLGTVILGRLRETRRARAARRSAADAPQQHTTGSPS</sequence>
<keyword evidence="12" id="KW-1185">Reference proteome</keyword>
<keyword evidence="3" id="KW-1003">Cell membrane</keyword>
<feature type="transmembrane region" description="Helical" evidence="10">
    <location>
        <begin position="229"/>
        <end position="251"/>
    </location>
</feature>
<evidence type="ECO:0000256" key="4">
    <source>
        <dbReference type="ARBA" id="ARBA00022519"/>
    </source>
</evidence>
<evidence type="ECO:0000256" key="8">
    <source>
        <dbReference type="ARBA" id="ARBA00039381"/>
    </source>
</evidence>
<feature type="transmembrane region" description="Helical" evidence="10">
    <location>
        <begin position="31"/>
        <end position="49"/>
    </location>
</feature>
<dbReference type="Pfam" id="PF02653">
    <property type="entry name" value="BPD_transp_2"/>
    <property type="match status" value="1"/>
</dbReference>
<evidence type="ECO:0000256" key="3">
    <source>
        <dbReference type="ARBA" id="ARBA00022475"/>
    </source>
</evidence>
<protein>
    <recommendedName>
        <fullName evidence="8">Autoinducer 2 import system permease protein LsrD</fullName>
    </recommendedName>
</protein>
<keyword evidence="6 10" id="KW-1133">Transmembrane helix</keyword>
<evidence type="ECO:0000256" key="5">
    <source>
        <dbReference type="ARBA" id="ARBA00022692"/>
    </source>
</evidence>
<keyword evidence="5 10" id="KW-0812">Transmembrane</keyword>
<keyword evidence="4" id="KW-0997">Cell inner membrane</keyword>
<organism evidence="11 12">
    <name type="scientific">Streptomyces yanii</name>
    <dbReference type="NCBI Taxonomy" id="78510"/>
    <lineage>
        <taxon>Bacteria</taxon>
        <taxon>Bacillati</taxon>
        <taxon>Actinomycetota</taxon>
        <taxon>Actinomycetes</taxon>
        <taxon>Kitasatosporales</taxon>
        <taxon>Streptomycetaceae</taxon>
        <taxon>Streptomyces</taxon>
    </lineage>
</organism>
<feature type="transmembrane region" description="Helical" evidence="10">
    <location>
        <begin position="61"/>
        <end position="81"/>
    </location>
</feature>
<keyword evidence="7 10" id="KW-0472">Membrane</keyword>
<feature type="transmembrane region" description="Helical" evidence="10">
    <location>
        <begin position="178"/>
        <end position="199"/>
    </location>
</feature>
<reference evidence="11 12" key="1">
    <citation type="submission" date="2024-09" db="EMBL/GenBank/DDBJ databases">
        <authorList>
            <person name="Sun Q."/>
            <person name="Mori K."/>
        </authorList>
    </citation>
    <scope>NUCLEOTIDE SEQUENCE [LARGE SCALE GENOMIC DNA]</scope>
    <source>
        <strain evidence="11 12">JCM 3331</strain>
    </source>
</reference>
<feature type="region of interest" description="Disordered" evidence="9">
    <location>
        <begin position="1"/>
        <end position="21"/>
    </location>
</feature>
<evidence type="ECO:0000256" key="2">
    <source>
        <dbReference type="ARBA" id="ARBA00022448"/>
    </source>
</evidence>
<accession>A0ABV5R3I2</accession>
<gene>
    <name evidence="11" type="ORF">ACFFTL_08730</name>
</gene>
<evidence type="ECO:0000256" key="10">
    <source>
        <dbReference type="SAM" id="Phobius"/>
    </source>
</evidence>
<dbReference type="PANTHER" id="PTHR32196:SF71">
    <property type="entry name" value="AUTOINDUCER 2 IMPORT SYSTEM PERMEASE PROTEIN LSRD"/>
    <property type="match status" value="1"/>
</dbReference>
<feature type="transmembrane region" description="Helical" evidence="10">
    <location>
        <begin position="271"/>
        <end position="297"/>
    </location>
</feature>
<evidence type="ECO:0000256" key="9">
    <source>
        <dbReference type="SAM" id="MobiDB-lite"/>
    </source>
</evidence>
<dbReference type="EMBL" id="JBHMCG010000040">
    <property type="protein sequence ID" value="MFB9572405.1"/>
    <property type="molecule type" value="Genomic_DNA"/>
</dbReference>
<evidence type="ECO:0000313" key="11">
    <source>
        <dbReference type="EMBL" id="MFB9572405.1"/>
    </source>
</evidence>
<dbReference type="CDD" id="cd06579">
    <property type="entry name" value="TM_PBP1_transp_AraH_like"/>
    <property type="match status" value="1"/>
</dbReference>
<proteinExistence type="predicted"/>
<dbReference type="InterPro" id="IPR001851">
    <property type="entry name" value="ABC_transp_permease"/>
</dbReference>
<dbReference type="Proteomes" id="UP001589710">
    <property type="component" value="Unassembled WGS sequence"/>
</dbReference>
<name>A0ABV5R3I2_9ACTN</name>
<feature type="transmembrane region" description="Helical" evidence="10">
    <location>
        <begin position="140"/>
        <end position="158"/>
    </location>
</feature>
<dbReference type="PANTHER" id="PTHR32196">
    <property type="entry name" value="ABC TRANSPORTER PERMEASE PROTEIN YPHD-RELATED-RELATED"/>
    <property type="match status" value="1"/>
</dbReference>
<keyword evidence="2" id="KW-0813">Transport</keyword>
<evidence type="ECO:0000256" key="6">
    <source>
        <dbReference type="ARBA" id="ARBA00022989"/>
    </source>
</evidence>
<feature type="compositionally biased region" description="Polar residues" evidence="9">
    <location>
        <begin position="1"/>
        <end position="13"/>
    </location>
</feature>
<evidence type="ECO:0000313" key="12">
    <source>
        <dbReference type="Proteomes" id="UP001589710"/>
    </source>
</evidence>
<comment type="caution">
    <text evidence="11">The sequence shown here is derived from an EMBL/GenBank/DDBJ whole genome shotgun (WGS) entry which is preliminary data.</text>
</comment>
<evidence type="ECO:0000256" key="1">
    <source>
        <dbReference type="ARBA" id="ARBA00004651"/>
    </source>
</evidence>
<feature type="transmembrane region" description="Helical" evidence="10">
    <location>
        <begin position="110"/>
        <end position="133"/>
    </location>
</feature>
<evidence type="ECO:0000256" key="7">
    <source>
        <dbReference type="ARBA" id="ARBA00023136"/>
    </source>
</evidence>